<protein>
    <submittedName>
        <fullName evidence="2">Uncharacterized protein</fullName>
    </submittedName>
</protein>
<sequence>MIQTKKKRTDLSVPGFVKEQWEKGTASKDELAQLLIDVNWAKDAFLCELEQVIKKIKKIQLTRDEGWYSEAELKEANRYDGIQELWVVVRETATHAEIQEADEGPQIAADSFAKIDAFAGQCNNTAVAEAVLGKLSGSLHAKSVMEPGGTVWILQQVCTWSSIQMRSSSLLKVDEVGDRSIAKAMEESPEEELWDLLTCKPGCRNVRAGGDSVPNDPISDEASYMTYIAPCSWTIASAQAVVDEVPEAANSSIQSLASCSQSHSERDLHKVVAKFELALPIQLTDVPIGKGVTVPILPLSHWVEFIMSKNLWFTLSGLDEPDDRRCRAQWSLFWTQLRKIMPQHPIFRRADAGEVDLSRVAGLLLHGDEGRTKKKGAIMILSTHSILGKGSSHCASTEYAKQDLNFCGHTWATRWLHAVLPKEYYDKELGNQDAFDRILQHFADDANAIYENGDQHEAFTREQDQNDVLSKQSWEWMHEHVRLGFEEVLDSTLLDKRGRTPPNGAWSDRPTKDEERWKAAVSFNVLFALTTRELRAYPMWYDRWKA</sequence>
<gene>
    <name evidence="1" type="ORF">SCF082_LOCUS24520</name>
    <name evidence="2" type="ORF">SCF082_LOCUS24525</name>
</gene>
<evidence type="ECO:0000313" key="3">
    <source>
        <dbReference type="Proteomes" id="UP001642464"/>
    </source>
</evidence>
<reference evidence="2 3" key="1">
    <citation type="submission" date="2024-02" db="EMBL/GenBank/DDBJ databases">
        <authorList>
            <person name="Chen Y."/>
            <person name="Shah S."/>
            <person name="Dougan E. K."/>
            <person name="Thang M."/>
            <person name="Chan C."/>
        </authorList>
    </citation>
    <scope>NUCLEOTIDE SEQUENCE [LARGE SCALE GENOMIC DNA]</scope>
</reference>
<evidence type="ECO:0000313" key="1">
    <source>
        <dbReference type="EMBL" id="CAK9042657.1"/>
    </source>
</evidence>
<evidence type="ECO:0000313" key="2">
    <source>
        <dbReference type="EMBL" id="CAK9042667.1"/>
    </source>
</evidence>
<organism evidence="2 3">
    <name type="scientific">Durusdinium trenchii</name>
    <dbReference type="NCBI Taxonomy" id="1381693"/>
    <lineage>
        <taxon>Eukaryota</taxon>
        <taxon>Sar</taxon>
        <taxon>Alveolata</taxon>
        <taxon>Dinophyceae</taxon>
        <taxon>Suessiales</taxon>
        <taxon>Symbiodiniaceae</taxon>
        <taxon>Durusdinium</taxon>
    </lineage>
</organism>
<name>A0ABP0LW88_9DINO</name>
<proteinExistence type="predicted"/>
<dbReference type="Proteomes" id="UP001642464">
    <property type="component" value="Unassembled WGS sequence"/>
</dbReference>
<dbReference type="EMBL" id="CAXAMM010018080">
    <property type="protein sequence ID" value="CAK9042657.1"/>
    <property type="molecule type" value="Genomic_DNA"/>
</dbReference>
<dbReference type="EMBL" id="CAXAMM010018091">
    <property type="protein sequence ID" value="CAK9042667.1"/>
    <property type="molecule type" value="Genomic_DNA"/>
</dbReference>
<accession>A0ABP0LW88</accession>
<comment type="caution">
    <text evidence="2">The sequence shown here is derived from an EMBL/GenBank/DDBJ whole genome shotgun (WGS) entry which is preliminary data.</text>
</comment>
<keyword evidence="3" id="KW-1185">Reference proteome</keyword>